<keyword evidence="1" id="KW-0812">Transmembrane</keyword>
<gene>
    <name evidence="2" type="ORF">HFN_1186</name>
</gene>
<comment type="caution">
    <text evidence="2">The sequence shown here is derived from an EMBL/GenBank/DDBJ whole genome shotgun (WGS) entry which is preliminary data.</text>
</comment>
<name>T1D423_9HELI</name>
<accession>T1D423</accession>
<evidence type="ECO:0000313" key="2">
    <source>
        <dbReference type="EMBL" id="GAD19946.1"/>
    </source>
</evidence>
<evidence type="ECO:0000313" key="3">
    <source>
        <dbReference type="Proteomes" id="UP000018143"/>
    </source>
</evidence>
<keyword evidence="1" id="KW-0472">Membrane</keyword>
<protein>
    <submittedName>
        <fullName evidence="2">Uncharacterized protein</fullName>
    </submittedName>
</protein>
<sequence>MKLIANPNQSKNRYTLFVFFFLYNRRLILDFWAAYWYHAFLKNF</sequence>
<organism evidence="2 3">
    <name type="scientific">Helicobacter fennelliae MRY12-0050</name>
    <dbReference type="NCBI Taxonomy" id="1325130"/>
    <lineage>
        <taxon>Bacteria</taxon>
        <taxon>Pseudomonadati</taxon>
        <taxon>Campylobacterota</taxon>
        <taxon>Epsilonproteobacteria</taxon>
        <taxon>Campylobacterales</taxon>
        <taxon>Helicobacteraceae</taxon>
        <taxon>Helicobacter</taxon>
    </lineage>
</organism>
<dbReference type="EMBL" id="BASD01000029">
    <property type="protein sequence ID" value="GAD19946.1"/>
    <property type="molecule type" value="Genomic_DNA"/>
</dbReference>
<proteinExistence type="predicted"/>
<reference evidence="2 3" key="1">
    <citation type="journal article" date="2013" name="Genome Announc.">
        <title>Draft Genome Sequence of Helicobacter fennelliae Strain MRY12-0050, Isolated from a Bacteremia Patient.</title>
        <authorList>
            <person name="Rimbara E."/>
            <person name="Matsui M."/>
            <person name="Mori S."/>
            <person name="Suzuki S."/>
            <person name="Suzuki M."/>
            <person name="Kim H."/>
            <person name="Sekizuka T."/>
            <person name="Kuroda M."/>
            <person name="Shibayama K."/>
        </authorList>
    </citation>
    <scope>NUCLEOTIDE SEQUENCE [LARGE SCALE GENOMIC DNA]</scope>
    <source>
        <strain evidence="2 3">MRY12-0050</strain>
    </source>
</reference>
<dbReference type="AlphaFoldDB" id="T1D423"/>
<keyword evidence="3" id="KW-1185">Reference proteome</keyword>
<keyword evidence="1" id="KW-1133">Transmembrane helix</keyword>
<feature type="transmembrane region" description="Helical" evidence="1">
    <location>
        <begin position="16"/>
        <end position="37"/>
    </location>
</feature>
<dbReference type="STRING" id="1325130.HFN_1186"/>
<evidence type="ECO:0000256" key="1">
    <source>
        <dbReference type="SAM" id="Phobius"/>
    </source>
</evidence>
<dbReference type="Proteomes" id="UP000018143">
    <property type="component" value="Unassembled WGS sequence"/>
</dbReference>